<dbReference type="Proteomes" id="UP001066276">
    <property type="component" value="Chromosome 4_2"/>
</dbReference>
<gene>
    <name evidence="2" type="ORF">NDU88_000396</name>
</gene>
<sequence>MAMTRLYVTSAKAMHLIDCFRFLGQGLFPISIIQGESSGRLESVGALRRATRSPGPPQVSTHGPSPRRRAGNPGRPEHPVQVLTWPEPAPTGALVPRTAPPRGETIRRAAQGAASGRGQLPPATRASIRWPPSRDAAGPEDAARESRVYGGGSLLLQELMGVRAPASSGKSRGGPRGIPRCCFRPAPTSTRAAGPQSQGLVRTPLRAPRLGRRGTSTRIFSKCWASPR</sequence>
<feature type="region of interest" description="Disordered" evidence="1">
    <location>
        <begin position="43"/>
        <end position="142"/>
    </location>
</feature>
<comment type="caution">
    <text evidence="2">The sequence shown here is derived from an EMBL/GenBank/DDBJ whole genome shotgun (WGS) entry which is preliminary data.</text>
</comment>
<dbReference type="AlphaFoldDB" id="A0AAV7S7E1"/>
<feature type="compositionally biased region" description="Polar residues" evidence="1">
    <location>
        <begin position="187"/>
        <end position="200"/>
    </location>
</feature>
<feature type="compositionally biased region" description="Low complexity" evidence="1">
    <location>
        <begin position="108"/>
        <end position="119"/>
    </location>
</feature>
<organism evidence="2 3">
    <name type="scientific">Pleurodeles waltl</name>
    <name type="common">Iberian ribbed newt</name>
    <dbReference type="NCBI Taxonomy" id="8319"/>
    <lineage>
        <taxon>Eukaryota</taxon>
        <taxon>Metazoa</taxon>
        <taxon>Chordata</taxon>
        <taxon>Craniata</taxon>
        <taxon>Vertebrata</taxon>
        <taxon>Euteleostomi</taxon>
        <taxon>Amphibia</taxon>
        <taxon>Batrachia</taxon>
        <taxon>Caudata</taxon>
        <taxon>Salamandroidea</taxon>
        <taxon>Salamandridae</taxon>
        <taxon>Pleurodelinae</taxon>
        <taxon>Pleurodeles</taxon>
    </lineage>
</organism>
<reference evidence="2" key="1">
    <citation type="journal article" date="2022" name="bioRxiv">
        <title>Sequencing and chromosome-scale assembly of the giantPleurodeles waltlgenome.</title>
        <authorList>
            <person name="Brown T."/>
            <person name="Elewa A."/>
            <person name="Iarovenko S."/>
            <person name="Subramanian E."/>
            <person name="Araus A.J."/>
            <person name="Petzold A."/>
            <person name="Susuki M."/>
            <person name="Suzuki K.-i.T."/>
            <person name="Hayashi T."/>
            <person name="Toyoda A."/>
            <person name="Oliveira C."/>
            <person name="Osipova E."/>
            <person name="Leigh N.D."/>
            <person name="Simon A."/>
            <person name="Yun M.H."/>
        </authorList>
    </citation>
    <scope>NUCLEOTIDE SEQUENCE</scope>
    <source>
        <strain evidence="2">20211129_DDA</strain>
        <tissue evidence="2">Liver</tissue>
    </source>
</reference>
<protein>
    <submittedName>
        <fullName evidence="2">Uncharacterized protein</fullName>
    </submittedName>
</protein>
<evidence type="ECO:0000256" key="1">
    <source>
        <dbReference type="SAM" id="MobiDB-lite"/>
    </source>
</evidence>
<proteinExistence type="predicted"/>
<name>A0AAV7S7E1_PLEWA</name>
<evidence type="ECO:0000313" key="2">
    <source>
        <dbReference type="EMBL" id="KAJ1159892.1"/>
    </source>
</evidence>
<keyword evidence="3" id="KW-1185">Reference proteome</keyword>
<feature type="region of interest" description="Disordered" evidence="1">
    <location>
        <begin position="186"/>
        <end position="212"/>
    </location>
</feature>
<dbReference type="EMBL" id="JANPWB010000008">
    <property type="protein sequence ID" value="KAJ1159892.1"/>
    <property type="molecule type" value="Genomic_DNA"/>
</dbReference>
<accession>A0AAV7S7E1</accession>
<evidence type="ECO:0000313" key="3">
    <source>
        <dbReference type="Proteomes" id="UP001066276"/>
    </source>
</evidence>